<keyword evidence="13" id="KW-0472">Membrane</keyword>
<evidence type="ECO:0000256" key="2">
    <source>
        <dbReference type="ARBA" id="ARBA00010101"/>
    </source>
</evidence>
<keyword evidence="4" id="KW-0808">Transferase</keyword>
<proteinExistence type="inferred from homology"/>
<dbReference type="InterPro" id="IPR004821">
    <property type="entry name" value="Cyt_trans-like"/>
</dbReference>
<evidence type="ECO:0000256" key="8">
    <source>
        <dbReference type="ARBA" id="ARBA00023264"/>
    </source>
</evidence>
<keyword evidence="13" id="KW-0812">Transmembrane</keyword>
<keyword evidence="6" id="KW-0443">Lipid metabolism</keyword>
<dbReference type="PANTHER" id="PTHR45780">
    <property type="entry name" value="ETHANOLAMINE-PHOSPHATE CYTIDYLYLTRANSFERASE"/>
    <property type="match status" value="1"/>
</dbReference>
<evidence type="ECO:0000256" key="11">
    <source>
        <dbReference type="ARBA" id="ARBA00031473"/>
    </source>
</evidence>
<comment type="similarity">
    <text evidence="2">Belongs to the cytidylyltransferase family.</text>
</comment>
<dbReference type="GO" id="GO:0004306">
    <property type="term" value="F:ethanolamine-phosphate cytidylyltransferase activity"/>
    <property type="evidence" value="ECO:0007669"/>
    <property type="project" value="UniProtKB-EC"/>
</dbReference>
<feature type="domain" description="Cytidyltransferase-like" evidence="14">
    <location>
        <begin position="339"/>
        <end position="431"/>
    </location>
</feature>
<keyword evidence="8" id="KW-1208">Phospholipid metabolism</keyword>
<evidence type="ECO:0000259" key="14">
    <source>
        <dbReference type="Pfam" id="PF01467"/>
    </source>
</evidence>
<evidence type="ECO:0000256" key="9">
    <source>
        <dbReference type="ARBA" id="ARBA00024191"/>
    </source>
</evidence>
<comment type="pathway">
    <text evidence="9">Phospholipid metabolism; phosphatidylethanolamine biosynthesis; phosphatidylethanolamine from ethanolamine: step 2/3.</text>
</comment>
<dbReference type="PANTHER" id="PTHR45780:SF2">
    <property type="entry name" value="ETHANOLAMINE-PHOSPHATE CYTIDYLYLTRANSFERASE"/>
    <property type="match status" value="1"/>
</dbReference>
<feature type="transmembrane region" description="Helical" evidence="13">
    <location>
        <begin position="78"/>
        <end position="96"/>
    </location>
</feature>
<dbReference type="SUPFAM" id="SSF52374">
    <property type="entry name" value="Nucleotidylyl transferase"/>
    <property type="match status" value="2"/>
</dbReference>
<protein>
    <recommendedName>
        <fullName evidence="10">ethanolamine-phosphate cytidylyltransferase</fullName>
        <ecNumber evidence="10">2.7.7.14</ecNumber>
    </recommendedName>
    <alternativeName>
        <fullName evidence="11">CTP:phosphoethanolamine cytidylyltransferase</fullName>
    </alternativeName>
</protein>
<evidence type="ECO:0000256" key="12">
    <source>
        <dbReference type="SAM" id="MobiDB-lite"/>
    </source>
</evidence>
<dbReference type="AlphaFoldDB" id="A0A7S2KG26"/>
<dbReference type="UniPathway" id="UPA00558">
    <property type="reaction ID" value="UER00742"/>
</dbReference>
<dbReference type="Pfam" id="PF01467">
    <property type="entry name" value="CTP_transf_like"/>
    <property type="match status" value="2"/>
</dbReference>
<keyword evidence="5" id="KW-0548">Nucleotidyltransferase</keyword>
<dbReference type="NCBIfam" id="TIGR00125">
    <property type="entry name" value="cyt_tran_rel"/>
    <property type="match status" value="2"/>
</dbReference>
<comment type="pathway">
    <text evidence="1">Lipid metabolism.</text>
</comment>
<evidence type="ECO:0000256" key="5">
    <source>
        <dbReference type="ARBA" id="ARBA00022695"/>
    </source>
</evidence>
<name>A0A7S2KG26_9STRA</name>
<evidence type="ECO:0000256" key="6">
    <source>
        <dbReference type="ARBA" id="ARBA00023098"/>
    </source>
</evidence>
<dbReference type="Gene3D" id="3.40.50.620">
    <property type="entry name" value="HUPs"/>
    <property type="match status" value="2"/>
</dbReference>
<reference evidence="15" key="1">
    <citation type="submission" date="2021-01" db="EMBL/GenBank/DDBJ databases">
        <authorList>
            <person name="Corre E."/>
            <person name="Pelletier E."/>
            <person name="Niang G."/>
            <person name="Scheremetjew M."/>
            <person name="Finn R."/>
            <person name="Kale V."/>
            <person name="Holt S."/>
            <person name="Cochrane G."/>
            <person name="Meng A."/>
            <person name="Brown T."/>
            <person name="Cohen L."/>
        </authorList>
    </citation>
    <scope>NUCLEOTIDE SEQUENCE</scope>
    <source>
        <strain evidence="15">B650</strain>
    </source>
</reference>
<feature type="domain" description="Cytidyltransferase-like" evidence="14">
    <location>
        <begin position="148"/>
        <end position="275"/>
    </location>
</feature>
<feature type="region of interest" description="Disordered" evidence="12">
    <location>
        <begin position="482"/>
        <end position="505"/>
    </location>
</feature>
<accession>A0A7S2KG26</accession>
<keyword evidence="13" id="KW-1133">Transmembrane helix</keyword>
<dbReference type="EC" id="2.7.7.14" evidence="10"/>
<keyword evidence="7" id="KW-0594">Phospholipid biosynthesis</keyword>
<evidence type="ECO:0000256" key="3">
    <source>
        <dbReference type="ARBA" id="ARBA00022516"/>
    </source>
</evidence>
<keyword evidence="3" id="KW-0444">Lipid biosynthesis</keyword>
<evidence type="ECO:0000256" key="13">
    <source>
        <dbReference type="SAM" id="Phobius"/>
    </source>
</evidence>
<gene>
    <name evidence="15" type="ORF">LDAN0321_LOCUS8977</name>
</gene>
<evidence type="ECO:0000256" key="10">
    <source>
        <dbReference type="ARBA" id="ARBA00024221"/>
    </source>
</evidence>
<dbReference type="InterPro" id="IPR014729">
    <property type="entry name" value="Rossmann-like_a/b/a_fold"/>
</dbReference>
<organism evidence="15">
    <name type="scientific">Leptocylindrus danicus</name>
    <dbReference type="NCBI Taxonomy" id="163516"/>
    <lineage>
        <taxon>Eukaryota</taxon>
        <taxon>Sar</taxon>
        <taxon>Stramenopiles</taxon>
        <taxon>Ochrophyta</taxon>
        <taxon>Bacillariophyta</taxon>
        <taxon>Coscinodiscophyceae</taxon>
        <taxon>Chaetocerotophycidae</taxon>
        <taxon>Leptocylindrales</taxon>
        <taxon>Leptocylindraceae</taxon>
        <taxon>Leptocylindrus</taxon>
    </lineage>
</organism>
<sequence length="505" mass="57117">MREMLQNSTRELPDKQYLFEIAVDTGNQIMATIVINSKNFVDYCSNSSPVNYIVHEHINVILSAAGVPKRSLLTTEEMVLSTFATIITLIVYFIVFGNSHVKKRYKLAQDLKQAQMQVHYLEEKLTLMAMEDRGKQDREEDGEIRIFMDGAFDMMHYGHMNAFRLGRSLGTHLVVGINSDASVIECKGEPLMNDQERLTMVEGCKFVDEVVPGCPYVMNKEYLDYVIKKYRIDYVIHGDDACIVDGKDVYAAAKESGKFQSIPRTEGVSTTDIIGRMLLMNKDHHYNGSNNGGSDNGSSGNNNRFMLLGQQSKFLTTSRMLRLFSAGVKAPTSDMKVIYIDGAFDMFHPGHVAILKEAKLRGDYLIVGVHGDAIVNRERGSNLPLMNLHERVLSVLGCRFVDDVLIDAPWNISHDVMASLKISEVVYGSRCDGFQSSTSDDERYKHVKEAGKLKVIKSPSDFSLGKILQRIQRNQAHFQSKFERKNKQEKEHFEQKYAHSNGDKH</sequence>
<dbReference type="EMBL" id="HBGY01013901">
    <property type="protein sequence ID" value="CAD9575967.1"/>
    <property type="molecule type" value="Transcribed_RNA"/>
</dbReference>
<evidence type="ECO:0000256" key="7">
    <source>
        <dbReference type="ARBA" id="ARBA00023209"/>
    </source>
</evidence>
<evidence type="ECO:0000313" key="15">
    <source>
        <dbReference type="EMBL" id="CAD9575967.1"/>
    </source>
</evidence>
<evidence type="ECO:0000256" key="4">
    <source>
        <dbReference type="ARBA" id="ARBA00022679"/>
    </source>
</evidence>
<dbReference type="GO" id="GO:0005737">
    <property type="term" value="C:cytoplasm"/>
    <property type="evidence" value="ECO:0007669"/>
    <property type="project" value="TreeGrafter"/>
</dbReference>
<dbReference type="GO" id="GO:0006646">
    <property type="term" value="P:phosphatidylethanolamine biosynthetic process"/>
    <property type="evidence" value="ECO:0007669"/>
    <property type="project" value="UniProtKB-UniPathway"/>
</dbReference>
<dbReference type="InterPro" id="IPR044608">
    <property type="entry name" value="Ect1/PCYT2"/>
</dbReference>
<evidence type="ECO:0000256" key="1">
    <source>
        <dbReference type="ARBA" id="ARBA00005189"/>
    </source>
</evidence>